<evidence type="ECO:0000256" key="1">
    <source>
        <dbReference type="ARBA" id="ARBA00008239"/>
    </source>
</evidence>
<feature type="region of interest" description="Disordered" evidence="3">
    <location>
        <begin position="79"/>
        <end position="135"/>
    </location>
</feature>
<dbReference type="GO" id="GO:0016887">
    <property type="term" value="F:ATP hydrolysis activity"/>
    <property type="evidence" value="ECO:0007669"/>
    <property type="project" value="InterPro"/>
</dbReference>
<evidence type="ECO:0000256" key="3">
    <source>
        <dbReference type="SAM" id="MobiDB-lite"/>
    </source>
</evidence>
<sequence length="178" mass="20049">AADKKTPCVLSAAEGSMSSNMERILKEQYRGSAEAQAQIRRQAKRYLELNPKSSLVRRLNKAVIECKDCIDYESFELKKEEDKENKTKDKSKDNKKDKSNPKQDNKSQTLKSNSGSGSKQRRIAQVGSKGIQSDREKLETLGNMMFETAMLGGGYAKKDTATYAAFMKRPFIGPTYQF</sequence>
<evidence type="ECO:0000256" key="2">
    <source>
        <dbReference type="ARBA" id="ARBA00023186"/>
    </source>
</evidence>
<dbReference type="SUPFAM" id="SSF110942">
    <property type="entry name" value="HSP90 C-terminal domain"/>
    <property type="match status" value="1"/>
</dbReference>
<name>A0A5J4TMS6_9EUKA</name>
<dbReference type="Pfam" id="PF00183">
    <property type="entry name" value="HSP90"/>
    <property type="match status" value="1"/>
</dbReference>
<evidence type="ECO:0000313" key="5">
    <source>
        <dbReference type="Proteomes" id="UP000324800"/>
    </source>
</evidence>
<dbReference type="Proteomes" id="UP000324800">
    <property type="component" value="Unassembled WGS sequence"/>
</dbReference>
<reference evidence="4 5" key="1">
    <citation type="submission" date="2019-03" db="EMBL/GenBank/DDBJ databases">
        <title>Single cell metagenomics reveals metabolic interactions within the superorganism composed of flagellate Streblomastix strix and complex community of Bacteroidetes bacteria on its surface.</title>
        <authorList>
            <person name="Treitli S.C."/>
            <person name="Kolisko M."/>
            <person name="Husnik F."/>
            <person name="Keeling P."/>
            <person name="Hampl V."/>
        </authorList>
    </citation>
    <scope>NUCLEOTIDE SEQUENCE [LARGE SCALE GENOMIC DNA]</scope>
    <source>
        <strain evidence="4">ST1C</strain>
    </source>
</reference>
<dbReference type="Gene3D" id="1.20.120.790">
    <property type="entry name" value="Heat shock protein 90, C-terminal domain"/>
    <property type="match status" value="1"/>
</dbReference>
<feature type="non-terminal residue" evidence="4">
    <location>
        <position position="1"/>
    </location>
</feature>
<comment type="similarity">
    <text evidence="1">Belongs to the heat shock protein 90 family.</text>
</comment>
<feature type="compositionally biased region" description="Polar residues" evidence="3">
    <location>
        <begin position="108"/>
        <end position="118"/>
    </location>
</feature>
<dbReference type="GO" id="GO:0051082">
    <property type="term" value="F:unfolded protein binding"/>
    <property type="evidence" value="ECO:0007669"/>
    <property type="project" value="InterPro"/>
</dbReference>
<feature type="compositionally biased region" description="Basic and acidic residues" evidence="3">
    <location>
        <begin position="79"/>
        <end position="105"/>
    </location>
</feature>
<gene>
    <name evidence="4" type="ORF">EZS28_045281</name>
</gene>
<accession>A0A5J4TMS6</accession>
<dbReference type="GO" id="GO:0005524">
    <property type="term" value="F:ATP binding"/>
    <property type="evidence" value="ECO:0007669"/>
    <property type="project" value="InterPro"/>
</dbReference>
<organism evidence="4 5">
    <name type="scientific">Streblomastix strix</name>
    <dbReference type="NCBI Taxonomy" id="222440"/>
    <lineage>
        <taxon>Eukaryota</taxon>
        <taxon>Metamonada</taxon>
        <taxon>Preaxostyla</taxon>
        <taxon>Oxymonadida</taxon>
        <taxon>Streblomastigidae</taxon>
        <taxon>Streblomastix</taxon>
    </lineage>
</organism>
<comment type="caution">
    <text evidence="4">The sequence shown here is derived from an EMBL/GenBank/DDBJ whole genome shotgun (WGS) entry which is preliminary data.</text>
</comment>
<evidence type="ECO:0000313" key="4">
    <source>
        <dbReference type="EMBL" id="KAA6359192.1"/>
    </source>
</evidence>
<keyword evidence="2" id="KW-0143">Chaperone</keyword>
<dbReference type="AlphaFoldDB" id="A0A5J4TMS6"/>
<proteinExistence type="inferred from homology"/>
<dbReference type="EMBL" id="SNRW01028767">
    <property type="protein sequence ID" value="KAA6359192.1"/>
    <property type="molecule type" value="Genomic_DNA"/>
</dbReference>
<dbReference type="InterPro" id="IPR001404">
    <property type="entry name" value="Hsp90_fam"/>
</dbReference>
<dbReference type="GO" id="GO:0140662">
    <property type="term" value="F:ATP-dependent protein folding chaperone"/>
    <property type="evidence" value="ECO:0007669"/>
    <property type="project" value="InterPro"/>
</dbReference>
<protein>
    <submittedName>
        <fullName evidence="4">Uncharacterized protein</fullName>
    </submittedName>
</protein>
<dbReference type="InterPro" id="IPR037196">
    <property type="entry name" value="HSP90_C"/>
</dbReference>